<proteinExistence type="inferred from homology"/>
<dbReference type="Gene3D" id="3.40.309.10">
    <property type="entry name" value="Aldehyde Dehydrogenase, Chain A, domain 2"/>
    <property type="match status" value="1"/>
</dbReference>
<evidence type="ECO:0000256" key="1">
    <source>
        <dbReference type="ARBA" id="ARBA00009986"/>
    </source>
</evidence>
<dbReference type="InterPro" id="IPR012394">
    <property type="entry name" value="Aldehyde_DH_NAD(P)"/>
</dbReference>
<evidence type="ECO:0000256" key="2">
    <source>
        <dbReference type="ARBA" id="ARBA00023002"/>
    </source>
</evidence>
<gene>
    <name evidence="10" type="ORF">NDES1114_LOCUS33321</name>
</gene>
<dbReference type="PANTHER" id="PTHR43570:SF16">
    <property type="entry name" value="ALDEHYDE DEHYDROGENASE TYPE III, ISOFORM Q"/>
    <property type="match status" value="1"/>
</dbReference>
<dbReference type="FunFam" id="3.40.605.10:FF:000004">
    <property type="entry name" value="Aldehyde dehydrogenase"/>
    <property type="match status" value="1"/>
</dbReference>
<evidence type="ECO:0000256" key="5">
    <source>
        <dbReference type="PIRSR" id="PIRSR036492-1"/>
    </source>
</evidence>
<dbReference type="InterPro" id="IPR016163">
    <property type="entry name" value="Ald_DH_C"/>
</dbReference>
<reference evidence="10" key="1">
    <citation type="submission" date="2021-01" db="EMBL/GenBank/DDBJ databases">
        <authorList>
            <person name="Corre E."/>
            <person name="Pelletier E."/>
            <person name="Niang G."/>
            <person name="Scheremetjew M."/>
            <person name="Finn R."/>
            <person name="Kale V."/>
            <person name="Holt S."/>
            <person name="Cochrane G."/>
            <person name="Meng A."/>
            <person name="Brown T."/>
            <person name="Cohen L."/>
        </authorList>
    </citation>
    <scope>NUCLEOTIDE SEQUENCE</scope>
    <source>
        <strain evidence="10">CCAP 1951/1</strain>
    </source>
</reference>
<dbReference type="InterPro" id="IPR029510">
    <property type="entry name" value="Ald_DH_CS_GLU"/>
</dbReference>
<name>A0A7S1QZ24_NEODS</name>
<dbReference type="GO" id="GO:0004029">
    <property type="term" value="F:aldehyde dehydrogenase (NAD+) activity"/>
    <property type="evidence" value="ECO:0007669"/>
    <property type="project" value="TreeGrafter"/>
</dbReference>
<dbReference type="PIRSF" id="PIRSF036492">
    <property type="entry name" value="ALDH"/>
    <property type="match status" value="1"/>
</dbReference>
<dbReference type="Gene3D" id="3.40.605.10">
    <property type="entry name" value="Aldehyde Dehydrogenase, Chain A, domain 1"/>
    <property type="match status" value="1"/>
</dbReference>
<feature type="domain" description="Aldehyde dehydrogenase" evidence="9">
    <location>
        <begin position="7"/>
        <end position="434"/>
    </location>
</feature>
<dbReference type="EMBL" id="HBGF01049779">
    <property type="protein sequence ID" value="CAD9151935.1"/>
    <property type="molecule type" value="Transcribed_RNA"/>
</dbReference>
<dbReference type="InterPro" id="IPR015590">
    <property type="entry name" value="Aldehyde_DH_dom"/>
</dbReference>
<keyword evidence="8" id="KW-0812">Transmembrane</keyword>
<evidence type="ECO:0000256" key="8">
    <source>
        <dbReference type="SAM" id="Phobius"/>
    </source>
</evidence>
<dbReference type="InterPro" id="IPR016160">
    <property type="entry name" value="Ald_DH_CS_CYS"/>
</dbReference>
<dbReference type="FunFam" id="3.40.309.10:FF:000003">
    <property type="entry name" value="Aldehyde dehydrogenase"/>
    <property type="match status" value="1"/>
</dbReference>
<protein>
    <recommendedName>
        <fullName evidence="4">Aldehyde dehydrogenase</fullName>
    </recommendedName>
</protein>
<evidence type="ECO:0000259" key="9">
    <source>
        <dbReference type="Pfam" id="PF00171"/>
    </source>
</evidence>
<accession>A0A7S1QZ24</accession>
<organism evidence="10">
    <name type="scientific">Neobodo designis</name>
    <name type="common">Flagellated protozoan</name>
    <name type="synonym">Bodo designis</name>
    <dbReference type="NCBI Taxonomy" id="312471"/>
    <lineage>
        <taxon>Eukaryota</taxon>
        <taxon>Discoba</taxon>
        <taxon>Euglenozoa</taxon>
        <taxon>Kinetoplastea</taxon>
        <taxon>Metakinetoplastina</taxon>
        <taxon>Neobodonida</taxon>
        <taxon>Neobodo</taxon>
    </lineage>
</organism>
<dbReference type="GO" id="GO:0006081">
    <property type="term" value="P:aldehyde metabolic process"/>
    <property type="evidence" value="ECO:0007669"/>
    <property type="project" value="InterPro"/>
</dbReference>
<sequence>MVRATPVASIPKIVAASRQAFDKGALRTVAQRKDAIRKVATMVKEREADFVAATREDMSKPAFETKVTELAMVLHEAYNALDNLDAWTAPQKVELEGIQHLDTQYIRRDPLGVVLIIGAWNYPLQLTLVGMVGAIAGGNTVVLKPSELAPATSKILTEMLPKYLPAEVATVVEGAIDETTALLNERFDHILYTGSSRVAKIIMAAASKHLTPVTLELGGKSPCIVDSGVDLETTARRIMWGRLVNCGQTCIAPDYILVKPSMKGKLVAELAKARESFMGPDPQQSKDYGRIINDMHFDRLVGLMKGGKVVLGGEHDKKTRFIAPTVLDNVDLNSPLMTDEIFGPLLPLVPYETIDDAIAFINAREKPLALYIFSNDKSAVQKVETLTSSGAYSVNDCLMHAAVAGLPFGGVGHSGMGAYHGKHTFTTFTHPKAVLKKQLAMEVANNLTRYPPYTDRKYNIIMAAIGRTKEKSPLLAMVFYSIVAAAVATAVFVARRAGGVADV</sequence>
<dbReference type="InterPro" id="IPR016161">
    <property type="entry name" value="Ald_DH/histidinol_DH"/>
</dbReference>
<dbReference type="PROSITE" id="PS00070">
    <property type="entry name" value="ALDEHYDE_DEHYDR_CYS"/>
    <property type="match status" value="1"/>
</dbReference>
<keyword evidence="3" id="KW-0520">NAD</keyword>
<dbReference type="AlphaFoldDB" id="A0A7S1QZ24"/>
<evidence type="ECO:0000256" key="4">
    <source>
        <dbReference type="PIRNR" id="PIRNR036492"/>
    </source>
</evidence>
<feature type="active site" evidence="5">
    <location>
        <position position="250"/>
    </location>
</feature>
<evidence type="ECO:0000313" key="10">
    <source>
        <dbReference type="EMBL" id="CAD9151935.1"/>
    </source>
</evidence>
<dbReference type="GO" id="GO:0005737">
    <property type="term" value="C:cytoplasm"/>
    <property type="evidence" value="ECO:0007669"/>
    <property type="project" value="TreeGrafter"/>
</dbReference>
<feature type="transmembrane region" description="Helical" evidence="8">
    <location>
        <begin position="474"/>
        <end position="494"/>
    </location>
</feature>
<keyword evidence="8" id="KW-1133">Transmembrane helix</keyword>
<dbReference type="CDD" id="cd07087">
    <property type="entry name" value="ALDH_F3-13-14_CALDH-like"/>
    <property type="match status" value="1"/>
</dbReference>
<dbReference type="Pfam" id="PF00171">
    <property type="entry name" value="Aldedh"/>
    <property type="match status" value="1"/>
</dbReference>
<dbReference type="PANTHER" id="PTHR43570">
    <property type="entry name" value="ALDEHYDE DEHYDROGENASE"/>
    <property type="match status" value="1"/>
</dbReference>
<evidence type="ECO:0000256" key="3">
    <source>
        <dbReference type="ARBA" id="ARBA00023027"/>
    </source>
</evidence>
<dbReference type="PROSITE" id="PS00687">
    <property type="entry name" value="ALDEHYDE_DEHYDR_GLU"/>
    <property type="match status" value="1"/>
</dbReference>
<evidence type="ECO:0000256" key="6">
    <source>
        <dbReference type="PROSITE-ProRule" id="PRU10007"/>
    </source>
</evidence>
<dbReference type="InterPro" id="IPR016162">
    <property type="entry name" value="Ald_DH_N"/>
</dbReference>
<evidence type="ECO:0000256" key="7">
    <source>
        <dbReference type="RuleBase" id="RU003345"/>
    </source>
</evidence>
<feature type="active site" evidence="5 6">
    <location>
        <position position="216"/>
    </location>
</feature>
<comment type="similarity">
    <text evidence="1 4 7">Belongs to the aldehyde dehydrogenase family.</text>
</comment>
<keyword evidence="2 4" id="KW-0560">Oxidoreductase</keyword>
<dbReference type="SUPFAM" id="SSF53720">
    <property type="entry name" value="ALDH-like"/>
    <property type="match status" value="1"/>
</dbReference>
<keyword evidence="8" id="KW-0472">Membrane</keyword>